<evidence type="ECO:0000313" key="2">
    <source>
        <dbReference type="Proteomes" id="UP001589654"/>
    </source>
</evidence>
<proteinExistence type="predicted"/>
<name>A0ABV5J5Q3_9BACT</name>
<keyword evidence="2" id="KW-1185">Reference proteome</keyword>
<dbReference type="InterPro" id="IPR032466">
    <property type="entry name" value="Metal_Hydrolase"/>
</dbReference>
<accession>A0ABV5J5Q3</accession>
<organism evidence="1 2">
    <name type="scientific">Echinicola jeungdonensis</name>
    <dbReference type="NCBI Taxonomy" id="709343"/>
    <lineage>
        <taxon>Bacteria</taxon>
        <taxon>Pseudomonadati</taxon>
        <taxon>Bacteroidota</taxon>
        <taxon>Cytophagia</taxon>
        <taxon>Cytophagales</taxon>
        <taxon>Cyclobacteriaceae</taxon>
        <taxon>Echinicola</taxon>
    </lineage>
</organism>
<comment type="caution">
    <text evidence="1">The sequence shown here is derived from an EMBL/GenBank/DDBJ whole genome shotgun (WGS) entry which is preliminary data.</text>
</comment>
<evidence type="ECO:0000313" key="1">
    <source>
        <dbReference type="EMBL" id="MFB9211623.1"/>
    </source>
</evidence>
<reference evidence="1 2" key="1">
    <citation type="submission" date="2024-09" db="EMBL/GenBank/DDBJ databases">
        <authorList>
            <person name="Sun Q."/>
            <person name="Mori K."/>
        </authorList>
    </citation>
    <scope>NUCLEOTIDE SEQUENCE [LARGE SCALE GENOMIC DNA]</scope>
    <source>
        <strain evidence="1 2">CECT 7682</strain>
    </source>
</reference>
<protein>
    <submittedName>
        <fullName evidence="1">Membrane dipeptidase</fullName>
    </submittedName>
</protein>
<sequence>MKFADLHCHNHMRPYFWLARKKRKFTRKGMYTPWTVISSNLKNLRNGKMTASYSQCDLVKSWNGKVRLTFNSLYPIEKGFFQTPSQPSKGRNKLFRQIVRVATSHQLPIRDLLQTIYMKIPDIAVDHFQSPEYDYWEAINEEVKFMLTSNGKSTSNKIYTPGLIRQIFESRRNRRRLYPDSMDAKGSYYIPNDREELKNSLQKDQITMVITIEGAHALGTDNVPFATFKKRVATIKKEWPFPVFFITFAHHFDNGLCGHAHSIPDIGKWLLNQSPRKNEGFSPEGRKIIRRFLSINTNNHSEPKWGYRILIDVKHMSARARREYYHDIIIPCMEAEDKETIPVIASHCGFSGIKDLNTHIEKEALEKDDYFDPSGFFNAWNINMCEEDLKIIVQSSGLFGLSFDQRIIGVPGLANNTPNNIRGLWNNIKAVIKSIYNRNDLAEKEKNNIWNCITIGTDFEGLINPVDDYPTVLNFEDFEQNLIEIIEQERRDNRGNLDFMAHIQSKADVTKAVRNFCFENAKTFVLKHYPRHPLH</sequence>
<dbReference type="EMBL" id="JBHMEW010000051">
    <property type="protein sequence ID" value="MFB9211623.1"/>
    <property type="molecule type" value="Genomic_DNA"/>
</dbReference>
<dbReference type="Proteomes" id="UP001589654">
    <property type="component" value="Unassembled WGS sequence"/>
</dbReference>
<dbReference type="RefSeq" id="WP_290248512.1">
    <property type="nucleotide sequence ID" value="NZ_JAUFQT010000001.1"/>
</dbReference>
<dbReference type="SUPFAM" id="SSF51556">
    <property type="entry name" value="Metallo-dependent hydrolases"/>
    <property type="match status" value="1"/>
</dbReference>
<gene>
    <name evidence="1" type="ORF">ACFFUR_07385</name>
</gene>
<dbReference type="Gene3D" id="3.20.20.140">
    <property type="entry name" value="Metal-dependent hydrolases"/>
    <property type="match status" value="1"/>
</dbReference>